<dbReference type="RefSeq" id="WP_068905122.1">
    <property type="nucleotide sequence ID" value="NZ_JBHUIF010000029.1"/>
</dbReference>
<evidence type="ECO:0000259" key="2">
    <source>
        <dbReference type="Pfam" id="PF22599"/>
    </source>
</evidence>
<feature type="signal peptide" evidence="1">
    <location>
        <begin position="1"/>
        <end position="17"/>
    </location>
</feature>
<evidence type="ECO:0000313" key="4">
    <source>
        <dbReference type="Proteomes" id="UP000094936"/>
    </source>
</evidence>
<dbReference type="PROSITE" id="PS51257">
    <property type="entry name" value="PROKAR_LIPOPROTEIN"/>
    <property type="match status" value="1"/>
</dbReference>
<feature type="chain" id="PRO_5008672940" description="SecDF P1 head subdomain domain-containing protein" evidence="1">
    <location>
        <begin position="18"/>
        <end position="139"/>
    </location>
</feature>
<accession>A0A1C3EBJ1</accession>
<protein>
    <recommendedName>
        <fullName evidence="2">SecDF P1 head subdomain domain-containing protein</fullName>
    </recommendedName>
</protein>
<dbReference type="EMBL" id="LYBM01000051">
    <property type="protein sequence ID" value="ODA30611.1"/>
    <property type="molecule type" value="Genomic_DNA"/>
</dbReference>
<proteinExistence type="predicted"/>
<dbReference type="Proteomes" id="UP000094936">
    <property type="component" value="Unassembled WGS sequence"/>
</dbReference>
<comment type="caution">
    <text evidence="3">The sequence shown here is derived from an EMBL/GenBank/DDBJ whole genome shotgun (WGS) entry which is preliminary data.</text>
</comment>
<dbReference type="Pfam" id="PF22599">
    <property type="entry name" value="SecDF_P1_head"/>
    <property type="match status" value="1"/>
</dbReference>
<evidence type="ECO:0000313" key="3">
    <source>
        <dbReference type="EMBL" id="ODA30611.1"/>
    </source>
</evidence>
<keyword evidence="4" id="KW-1185">Reference proteome</keyword>
<organism evidence="3 4">
    <name type="scientific">Veronia pacifica</name>
    <dbReference type="NCBI Taxonomy" id="1080227"/>
    <lineage>
        <taxon>Bacteria</taxon>
        <taxon>Pseudomonadati</taxon>
        <taxon>Pseudomonadota</taxon>
        <taxon>Gammaproteobacteria</taxon>
        <taxon>Vibrionales</taxon>
        <taxon>Vibrionaceae</taxon>
        <taxon>Veronia</taxon>
    </lineage>
</organism>
<dbReference type="AlphaFoldDB" id="A0A1C3EBJ1"/>
<gene>
    <name evidence="3" type="ORF">A8L45_19970</name>
</gene>
<evidence type="ECO:0000256" key="1">
    <source>
        <dbReference type="SAM" id="SignalP"/>
    </source>
</evidence>
<reference evidence="3 4" key="1">
    <citation type="submission" date="2016-05" db="EMBL/GenBank/DDBJ databases">
        <title>Genomic Taxonomy of the Vibrionaceae.</title>
        <authorList>
            <person name="Gomez-Gil B."/>
            <person name="Enciso-Ibarra J."/>
        </authorList>
    </citation>
    <scope>NUCLEOTIDE SEQUENCE [LARGE SCALE GENOMIC DNA]</scope>
    <source>
        <strain evidence="3 4">CAIM 1920</strain>
    </source>
</reference>
<sequence length="139" mass="14806">MKYIVFFALVVSIVACTSSPQPQLALYLADSQLTMPEGNKPEIALIQHHLRGQAVVTEKDIIATTRVDAEPTSVNMTLSKAAAERLWKISSANIGEKMALSANGQLMNVAVIQSPIGGMIRLTGLPEKTVDAFLAAGAE</sequence>
<dbReference type="InterPro" id="IPR054384">
    <property type="entry name" value="SecDF_P1_head"/>
</dbReference>
<name>A0A1C3EBJ1_9GAMM</name>
<feature type="domain" description="SecDF P1 head subdomain" evidence="2">
    <location>
        <begin position="50"/>
        <end position="126"/>
    </location>
</feature>
<dbReference type="Gene3D" id="3.30.1360.200">
    <property type="match status" value="1"/>
</dbReference>
<keyword evidence="1" id="KW-0732">Signal</keyword>